<dbReference type="Pfam" id="PF00563">
    <property type="entry name" value="EAL"/>
    <property type="match status" value="1"/>
</dbReference>
<dbReference type="InterPro" id="IPR035965">
    <property type="entry name" value="PAS-like_dom_sf"/>
</dbReference>
<dbReference type="Proteomes" id="UP000463224">
    <property type="component" value="Unassembled WGS sequence"/>
</dbReference>
<dbReference type="SUPFAM" id="SSF55073">
    <property type="entry name" value="Nucleotide cyclase"/>
    <property type="match status" value="1"/>
</dbReference>
<evidence type="ECO:0000259" key="3">
    <source>
        <dbReference type="PROSITE" id="PS50883"/>
    </source>
</evidence>
<dbReference type="InterPro" id="IPR029787">
    <property type="entry name" value="Nucleotide_cyclase"/>
</dbReference>
<dbReference type="InterPro" id="IPR000700">
    <property type="entry name" value="PAS-assoc_C"/>
</dbReference>
<comment type="caution">
    <text evidence="5">The sequence shown here is derived from an EMBL/GenBank/DDBJ whole genome shotgun (WGS) entry which is preliminary data.</text>
</comment>
<evidence type="ECO:0000313" key="5">
    <source>
        <dbReference type="EMBL" id="MVA98198.1"/>
    </source>
</evidence>
<dbReference type="Pfam" id="PF00990">
    <property type="entry name" value="GGDEF"/>
    <property type="match status" value="1"/>
</dbReference>
<evidence type="ECO:0000259" key="4">
    <source>
        <dbReference type="PROSITE" id="PS50887"/>
    </source>
</evidence>
<proteinExistence type="predicted"/>
<name>A0A844QJH4_9HYPH</name>
<dbReference type="Gene3D" id="3.30.70.270">
    <property type="match status" value="1"/>
</dbReference>
<dbReference type="EMBL" id="WPHG01000003">
    <property type="protein sequence ID" value="MVA98198.1"/>
    <property type="molecule type" value="Genomic_DNA"/>
</dbReference>
<gene>
    <name evidence="5" type="ORF">GN330_13185</name>
</gene>
<feature type="domain" description="GGDEF" evidence="4">
    <location>
        <begin position="245"/>
        <end position="375"/>
    </location>
</feature>
<dbReference type="SMART" id="SM00052">
    <property type="entry name" value="EAL"/>
    <property type="match status" value="1"/>
</dbReference>
<dbReference type="Gene3D" id="3.20.20.450">
    <property type="entry name" value="EAL domain"/>
    <property type="match status" value="1"/>
</dbReference>
<dbReference type="InterPro" id="IPR013656">
    <property type="entry name" value="PAS_4"/>
</dbReference>
<dbReference type="CDD" id="cd01949">
    <property type="entry name" value="GGDEF"/>
    <property type="match status" value="1"/>
</dbReference>
<dbReference type="PROSITE" id="PS50113">
    <property type="entry name" value="PAC"/>
    <property type="match status" value="1"/>
</dbReference>
<evidence type="ECO:0000313" key="6">
    <source>
        <dbReference type="Proteomes" id="UP000463224"/>
    </source>
</evidence>
<dbReference type="CDD" id="cd01948">
    <property type="entry name" value="EAL"/>
    <property type="match status" value="1"/>
</dbReference>
<dbReference type="PANTHER" id="PTHR44757">
    <property type="entry name" value="DIGUANYLATE CYCLASE DGCP"/>
    <property type="match status" value="1"/>
</dbReference>
<sequence length="645" mass="69649">MRRENGYIRNRTGPARWRHRYGALVNSQFPPPTDTAPAGPPLSLGGLGITSEQIATALSRIVTHAAAPQRKRRVQGLPLDDADQLWVRSMLDALPAPVYATDTDGFITYFNQAAETFAGRRPVLGVDRWCITERLYNPDGSPLAHEDCPMALAIRENRAVRGAEAIAERPDGTRIPFAPFPTPIPGPSGSIVGAVNVLLDISARKRAEKEAAHLASHDALTDLPNRTSFHTMLGQLIAKRAGGDAPFAVLRINVLGHTHISDMYGHATGDEALRAIALRLKKAVGKTPLFHIASDTFALVLSKPAGRDGLRRFAANLCSAGTAGVGARETGSTIAIGCALFPTDGRDASTLLANAAGALIRARRTSEDPLVFFDPNEDLAARDRQFLKSELRAAIGNGALILHFQPQLAADGTAVAFEALVRWNHPTRGMIGPVDFIPLAEEDDTIVKMSEWILRGACREAASWENPLRVAVNLSPLHFRSGNLPGTVQAILEETGLAPDRLELEITEGVMVQDFEQAMSMLRKLRDVGVRIALDDFGTGYSSLSYLQAFPLSTLKIDRSFTENLGRVEQSAAIIRSVVGLGHALGLEVAAEGVESQEQLDFLIAEGCDLVQGYFTGRPADIDAFRRLTGRDIVQRDEAPGLRSA</sequence>
<evidence type="ECO:0000259" key="1">
    <source>
        <dbReference type="PROSITE" id="PS50112"/>
    </source>
</evidence>
<dbReference type="PROSITE" id="PS50112">
    <property type="entry name" value="PAS"/>
    <property type="match status" value="1"/>
</dbReference>
<feature type="domain" description="PAC" evidence="2">
    <location>
        <begin position="161"/>
        <end position="213"/>
    </location>
</feature>
<evidence type="ECO:0000259" key="2">
    <source>
        <dbReference type="PROSITE" id="PS50113"/>
    </source>
</evidence>
<dbReference type="NCBIfam" id="TIGR00254">
    <property type="entry name" value="GGDEF"/>
    <property type="match status" value="1"/>
</dbReference>
<dbReference type="PROSITE" id="PS50887">
    <property type="entry name" value="GGDEF"/>
    <property type="match status" value="1"/>
</dbReference>
<dbReference type="SMART" id="SM00091">
    <property type="entry name" value="PAS"/>
    <property type="match status" value="1"/>
</dbReference>
<dbReference type="InterPro" id="IPR052155">
    <property type="entry name" value="Biofilm_reg_signaling"/>
</dbReference>
<accession>A0A844QJH4</accession>
<protein>
    <submittedName>
        <fullName evidence="5">EAL domain-containing protein</fullName>
    </submittedName>
</protein>
<dbReference type="CDD" id="cd00130">
    <property type="entry name" value="PAS"/>
    <property type="match status" value="1"/>
</dbReference>
<dbReference type="SMART" id="SM00267">
    <property type="entry name" value="GGDEF"/>
    <property type="match status" value="1"/>
</dbReference>
<dbReference type="InterPro" id="IPR043128">
    <property type="entry name" value="Rev_trsase/Diguanyl_cyclase"/>
</dbReference>
<dbReference type="AlphaFoldDB" id="A0A844QJH4"/>
<feature type="domain" description="EAL" evidence="3">
    <location>
        <begin position="384"/>
        <end position="633"/>
    </location>
</feature>
<dbReference type="SUPFAM" id="SSF141868">
    <property type="entry name" value="EAL domain-like"/>
    <property type="match status" value="1"/>
</dbReference>
<dbReference type="Pfam" id="PF08448">
    <property type="entry name" value="PAS_4"/>
    <property type="match status" value="1"/>
</dbReference>
<organism evidence="5 6">
    <name type="scientific">Nitratireductor arenosus</name>
    <dbReference type="NCBI Taxonomy" id="2682096"/>
    <lineage>
        <taxon>Bacteria</taxon>
        <taxon>Pseudomonadati</taxon>
        <taxon>Pseudomonadota</taxon>
        <taxon>Alphaproteobacteria</taxon>
        <taxon>Hyphomicrobiales</taxon>
        <taxon>Phyllobacteriaceae</taxon>
        <taxon>Nitratireductor</taxon>
    </lineage>
</organism>
<dbReference type="InterPro" id="IPR000160">
    <property type="entry name" value="GGDEF_dom"/>
</dbReference>
<dbReference type="PANTHER" id="PTHR44757:SF2">
    <property type="entry name" value="BIOFILM ARCHITECTURE MAINTENANCE PROTEIN MBAA"/>
    <property type="match status" value="1"/>
</dbReference>
<dbReference type="InterPro" id="IPR035919">
    <property type="entry name" value="EAL_sf"/>
</dbReference>
<keyword evidence="6" id="KW-1185">Reference proteome</keyword>
<dbReference type="NCBIfam" id="TIGR00229">
    <property type="entry name" value="sensory_box"/>
    <property type="match status" value="1"/>
</dbReference>
<reference evidence="5 6" key="1">
    <citation type="submission" date="2019-12" db="EMBL/GenBank/DDBJ databases">
        <title>Nitratireductor arenosus sp. nov., Isolated from sea sand, Jeju island, South Korea.</title>
        <authorList>
            <person name="Kim W."/>
        </authorList>
    </citation>
    <scope>NUCLEOTIDE SEQUENCE [LARGE SCALE GENOMIC DNA]</scope>
    <source>
        <strain evidence="5 6">CAU 1489</strain>
    </source>
</reference>
<feature type="domain" description="PAS" evidence="1">
    <location>
        <begin position="83"/>
        <end position="119"/>
    </location>
</feature>
<dbReference type="Gene3D" id="3.30.450.20">
    <property type="entry name" value="PAS domain"/>
    <property type="match status" value="1"/>
</dbReference>
<dbReference type="InterPro" id="IPR000014">
    <property type="entry name" value="PAS"/>
</dbReference>
<dbReference type="InterPro" id="IPR001633">
    <property type="entry name" value="EAL_dom"/>
</dbReference>
<dbReference type="SUPFAM" id="SSF55785">
    <property type="entry name" value="PYP-like sensor domain (PAS domain)"/>
    <property type="match status" value="1"/>
</dbReference>
<dbReference type="PROSITE" id="PS50883">
    <property type="entry name" value="EAL"/>
    <property type="match status" value="1"/>
</dbReference>